<accession>A0A4R4TUE7</accession>
<sequence>MTDPRPLRTAQHEVARAATVTVSDVVEAGLHQTYHSVTVSSCAAREVTVLCHRHLPWVAFADPGRHQAFTPWFVQPPPWAEHFTWCGFTVLDLGFLLAPVAGADLSALGRVEREQVGYGKPRVIGEIAFNRWD</sequence>
<dbReference type="Proteomes" id="UP000295345">
    <property type="component" value="Unassembled WGS sequence"/>
</dbReference>
<organism evidence="1 2">
    <name type="scientific">Streptomyces hainanensis</name>
    <dbReference type="NCBI Taxonomy" id="402648"/>
    <lineage>
        <taxon>Bacteria</taxon>
        <taxon>Bacillati</taxon>
        <taxon>Actinomycetota</taxon>
        <taxon>Actinomycetes</taxon>
        <taxon>Kitasatosporales</taxon>
        <taxon>Streptomycetaceae</taxon>
        <taxon>Streptomyces</taxon>
    </lineage>
</organism>
<evidence type="ECO:0000313" key="1">
    <source>
        <dbReference type="EMBL" id="TDC80426.1"/>
    </source>
</evidence>
<reference evidence="1 2" key="1">
    <citation type="submission" date="2019-03" db="EMBL/GenBank/DDBJ databases">
        <title>Draft genome sequences of novel Actinobacteria.</title>
        <authorList>
            <person name="Sahin N."/>
            <person name="Ay H."/>
            <person name="Saygin H."/>
        </authorList>
    </citation>
    <scope>NUCLEOTIDE SEQUENCE [LARGE SCALE GENOMIC DNA]</scope>
    <source>
        <strain evidence="1 2">DSM 41900</strain>
    </source>
</reference>
<proteinExistence type="predicted"/>
<dbReference type="RefSeq" id="WP_132815297.1">
    <property type="nucleotide sequence ID" value="NZ_SMKI01000002.1"/>
</dbReference>
<comment type="caution">
    <text evidence="1">The sequence shown here is derived from an EMBL/GenBank/DDBJ whole genome shotgun (WGS) entry which is preliminary data.</text>
</comment>
<protein>
    <submittedName>
        <fullName evidence="1">Uncharacterized protein</fullName>
    </submittedName>
</protein>
<dbReference type="EMBL" id="SMKI01000002">
    <property type="protein sequence ID" value="TDC80426.1"/>
    <property type="molecule type" value="Genomic_DNA"/>
</dbReference>
<dbReference type="OrthoDB" id="6313019at2"/>
<name>A0A4R4TUE7_9ACTN</name>
<keyword evidence="2" id="KW-1185">Reference proteome</keyword>
<evidence type="ECO:0000313" key="2">
    <source>
        <dbReference type="Proteomes" id="UP000295345"/>
    </source>
</evidence>
<gene>
    <name evidence="1" type="ORF">E1283_00375</name>
</gene>
<dbReference type="AlphaFoldDB" id="A0A4R4TUE7"/>